<evidence type="ECO:0000259" key="2">
    <source>
        <dbReference type="Pfam" id="PF05050"/>
    </source>
</evidence>
<dbReference type="Pfam" id="PF05050">
    <property type="entry name" value="Methyltransf_21"/>
    <property type="match status" value="1"/>
</dbReference>
<evidence type="ECO:0000313" key="3">
    <source>
        <dbReference type="EMBL" id="CAE0144821.1"/>
    </source>
</evidence>
<protein>
    <recommendedName>
        <fullName evidence="2">Methyltransferase FkbM domain-containing protein</fullName>
    </recommendedName>
</protein>
<sequence>MNSAKRAPMRCLLFCACVACARARGGVPSGLQSEKELNHTFPSQNSFITELISSPPDKRAFILDVGANNGAWGNRMMERCQAAAPTKHVQLIMFEPQHRFEATLWRLVERWGANYIRAAAWTADTNITFFTMRDSRAASVNPRGGGGIERAHRNYSVPGIDFPAFLLRTLMRGDLVLLKLDVEGAEYELLPPLVASGALCSPTHLLIEWHMRSLVGATPKQTASKRQEAGRLRISLQAMLERQCRWDLSKAPPIVMDHEDDASTAAFVAQSKS</sequence>
<dbReference type="EMBL" id="HBHX01064196">
    <property type="protein sequence ID" value="CAE0144821.1"/>
    <property type="molecule type" value="Transcribed_RNA"/>
</dbReference>
<accession>A0A7S3BUI4</accession>
<name>A0A7S3BUI4_9EUKA</name>
<feature type="chain" id="PRO_5031420264" description="Methyltransferase FkbM domain-containing protein" evidence="1">
    <location>
        <begin position="24"/>
        <end position="273"/>
    </location>
</feature>
<dbReference type="Gene3D" id="3.40.50.150">
    <property type="entry name" value="Vaccinia Virus protein VP39"/>
    <property type="match status" value="1"/>
</dbReference>
<evidence type="ECO:0000256" key="1">
    <source>
        <dbReference type="SAM" id="SignalP"/>
    </source>
</evidence>
<reference evidence="3" key="1">
    <citation type="submission" date="2021-01" db="EMBL/GenBank/DDBJ databases">
        <authorList>
            <person name="Corre E."/>
            <person name="Pelletier E."/>
            <person name="Niang G."/>
            <person name="Scheremetjew M."/>
            <person name="Finn R."/>
            <person name="Kale V."/>
            <person name="Holt S."/>
            <person name="Cochrane G."/>
            <person name="Meng A."/>
            <person name="Brown T."/>
            <person name="Cohen L."/>
        </authorList>
    </citation>
    <scope>NUCLEOTIDE SEQUENCE</scope>
    <source>
        <strain evidence="3">CCMP281</strain>
    </source>
</reference>
<keyword evidence="1" id="KW-0732">Signal</keyword>
<gene>
    <name evidence="3" type="ORF">HERI1096_LOCUS35526</name>
</gene>
<organism evidence="3">
    <name type="scientific">Haptolina ericina</name>
    <dbReference type="NCBI Taxonomy" id="156174"/>
    <lineage>
        <taxon>Eukaryota</taxon>
        <taxon>Haptista</taxon>
        <taxon>Haptophyta</taxon>
        <taxon>Prymnesiophyceae</taxon>
        <taxon>Prymnesiales</taxon>
        <taxon>Prymnesiaceae</taxon>
        <taxon>Haptolina</taxon>
    </lineage>
</organism>
<dbReference type="InterPro" id="IPR006342">
    <property type="entry name" value="FkbM_mtfrase"/>
</dbReference>
<dbReference type="InterPro" id="IPR029063">
    <property type="entry name" value="SAM-dependent_MTases_sf"/>
</dbReference>
<dbReference type="SUPFAM" id="SSF53335">
    <property type="entry name" value="S-adenosyl-L-methionine-dependent methyltransferases"/>
    <property type="match status" value="1"/>
</dbReference>
<feature type="signal peptide" evidence="1">
    <location>
        <begin position="1"/>
        <end position="23"/>
    </location>
</feature>
<feature type="domain" description="Methyltransferase FkbM" evidence="2">
    <location>
        <begin position="64"/>
        <end position="212"/>
    </location>
</feature>
<dbReference type="NCBIfam" id="TIGR01444">
    <property type="entry name" value="fkbM_fam"/>
    <property type="match status" value="1"/>
</dbReference>
<proteinExistence type="predicted"/>
<dbReference type="AlphaFoldDB" id="A0A7S3BUI4"/>